<evidence type="ECO:0000256" key="6">
    <source>
        <dbReference type="ARBA" id="ARBA00023065"/>
    </source>
</evidence>
<protein>
    <recommendedName>
        <fullName evidence="10">Porin</fullName>
    </recommendedName>
</protein>
<feature type="signal peptide" evidence="10">
    <location>
        <begin position="1"/>
        <end position="22"/>
    </location>
</feature>
<keyword evidence="12" id="KW-1185">Reference proteome</keyword>
<evidence type="ECO:0000313" key="11">
    <source>
        <dbReference type="EMBL" id="MBP1856926.1"/>
    </source>
</evidence>
<comment type="subcellular location">
    <subcellularLocation>
        <location evidence="10">Cell outer membrane</location>
        <topology evidence="10">Multi-pass membrane protein</topology>
    </subcellularLocation>
</comment>
<evidence type="ECO:0000256" key="2">
    <source>
        <dbReference type="ARBA" id="ARBA00022448"/>
    </source>
</evidence>
<dbReference type="Proteomes" id="UP000823786">
    <property type="component" value="Unassembled WGS sequence"/>
</dbReference>
<evidence type="ECO:0000256" key="10">
    <source>
        <dbReference type="RuleBase" id="RU364005"/>
    </source>
</evidence>
<dbReference type="Pfam" id="PF02530">
    <property type="entry name" value="Porin_2"/>
    <property type="match status" value="1"/>
</dbReference>
<sequence>MEVRIILLTAASILSAASGAQAADAVVVAEPEPAEYVRVCDVFGDGYFYIPGTETCLSIGGYVRFEGRFGRNRAGTSDWSFWTRGQMTFSAKNDTEYGTLSSVMTLRGNIEKIDASSTFLQEVYIDIAGLRAGMQYSWWDNDRSMSGETDVVSSNQTVHNSIRYMFADTKTFSAGVAVDELEEAYRTKPGEGANNVGIEGQIFGKSGAVSGYLLGSYDTDTEEGAIRAIGYLDIGSTQLGVYGLWASGANYYFEEAEWSLGAQYVIKVNDKLSLTPGVQYLSNIDLDANGEFTGGDTWRAGLTLDYKIVTNLATKISVQYIDPDNAQEQVQGFVRLQRNF</sequence>
<evidence type="ECO:0000256" key="4">
    <source>
        <dbReference type="ARBA" id="ARBA00022692"/>
    </source>
</evidence>
<evidence type="ECO:0000256" key="1">
    <source>
        <dbReference type="ARBA" id="ARBA00009521"/>
    </source>
</evidence>
<dbReference type="SUPFAM" id="SSF56935">
    <property type="entry name" value="Porins"/>
    <property type="match status" value="1"/>
</dbReference>
<evidence type="ECO:0000256" key="9">
    <source>
        <dbReference type="ARBA" id="ARBA00023237"/>
    </source>
</evidence>
<keyword evidence="8 10" id="KW-0472">Membrane</keyword>
<evidence type="ECO:0000256" key="8">
    <source>
        <dbReference type="ARBA" id="ARBA00023136"/>
    </source>
</evidence>
<comment type="function">
    <text evidence="10">Forms passive diffusion pores that allow small molecular weight hydrophilic materials across the outer membrane.</text>
</comment>
<dbReference type="EMBL" id="JAGGJV010000001">
    <property type="protein sequence ID" value="MBP1856926.1"/>
    <property type="molecule type" value="Genomic_DNA"/>
</dbReference>
<dbReference type="RefSeq" id="WP_209846997.1">
    <property type="nucleotide sequence ID" value="NZ_JAGGJV010000001.1"/>
</dbReference>
<name>A0ABS4EGF3_9HYPH</name>
<evidence type="ECO:0000256" key="7">
    <source>
        <dbReference type="ARBA" id="ARBA00023114"/>
    </source>
</evidence>
<keyword evidence="3 10" id="KW-1134">Transmembrane beta strand</keyword>
<evidence type="ECO:0000256" key="5">
    <source>
        <dbReference type="ARBA" id="ARBA00022729"/>
    </source>
</evidence>
<evidence type="ECO:0000313" key="12">
    <source>
        <dbReference type="Proteomes" id="UP000823786"/>
    </source>
</evidence>
<organism evidence="11 12">
    <name type="scientific">Rhizobium herbae</name>
    <dbReference type="NCBI Taxonomy" id="508661"/>
    <lineage>
        <taxon>Bacteria</taxon>
        <taxon>Pseudomonadati</taxon>
        <taxon>Pseudomonadota</taxon>
        <taxon>Alphaproteobacteria</taxon>
        <taxon>Hyphomicrobiales</taxon>
        <taxon>Rhizobiaceae</taxon>
        <taxon>Rhizobium/Agrobacterium group</taxon>
        <taxon>Rhizobium</taxon>
    </lineage>
</organism>
<keyword evidence="2 10" id="KW-0813">Transport</keyword>
<feature type="chain" id="PRO_5044974948" description="Porin" evidence="10">
    <location>
        <begin position="23"/>
        <end position="340"/>
    </location>
</feature>
<proteinExistence type="inferred from homology"/>
<comment type="domain">
    <text evidence="10">Consists of 16-stranded beta-barrel sheets, with large surface-exposed loops, that form a transmembrane pore at the center of each barrel. The pore is partially ocluded by a peptide loop that folds into the pore lumen.</text>
</comment>
<comment type="similarity">
    <text evidence="1 10">Belongs to the alphaproteobacteria porin family.</text>
</comment>
<accession>A0ABS4EGF3</accession>
<comment type="caution">
    <text evidence="11">The sequence shown here is derived from an EMBL/GenBank/DDBJ whole genome shotgun (WGS) entry which is preliminary data.</text>
</comment>
<reference evidence="11 12" key="1">
    <citation type="submission" date="2021-03" db="EMBL/GenBank/DDBJ databases">
        <title>Genomic Encyclopedia of Type Strains, Phase IV (KMG-IV): sequencing the most valuable type-strain genomes for metagenomic binning, comparative biology and taxonomic classification.</title>
        <authorList>
            <person name="Goeker M."/>
        </authorList>
    </citation>
    <scope>NUCLEOTIDE SEQUENCE [LARGE SCALE GENOMIC DNA]</scope>
    <source>
        <strain evidence="11 12">DSM 26427</strain>
    </source>
</reference>
<dbReference type="InterPro" id="IPR003684">
    <property type="entry name" value="Porin_alphabac"/>
</dbReference>
<keyword evidence="5 10" id="KW-0732">Signal</keyword>
<keyword evidence="4 10" id="KW-0812">Transmembrane</keyword>
<keyword evidence="6 10" id="KW-0406">Ion transport</keyword>
<keyword evidence="7 10" id="KW-0626">Porin</keyword>
<keyword evidence="9 10" id="KW-0998">Cell outer membrane</keyword>
<gene>
    <name evidence="11" type="ORF">J2Z75_000406</name>
</gene>
<evidence type="ECO:0000256" key="3">
    <source>
        <dbReference type="ARBA" id="ARBA00022452"/>
    </source>
</evidence>